<proteinExistence type="inferred from homology"/>
<dbReference type="InterPro" id="IPR010379">
    <property type="entry name" value="EzrA"/>
</dbReference>
<keyword evidence="6 8" id="KW-0717">Septation</keyword>
<evidence type="ECO:0000313" key="9">
    <source>
        <dbReference type="EMBL" id="MBB6452126.1"/>
    </source>
</evidence>
<name>A0A841PXF7_9BACI</name>
<keyword evidence="2 8" id="KW-0812">Transmembrane</keyword>
<reference evidence="9 10" key="1">
    <citation type="submission" date="2020-08" db="EMBL/GenBank/DDBJ databases">
        <title>Genomic Encyclopedia of Type Strains, Phase IV (KMG-IV): sequencing the most valuable type-strain genomes for metagenomic binning, comparative biology and taxonomic classification.</title>
        <authorList>
            <person name="Goeker M."/>
        </authorList>
    </citation>
    <scope>NUCLEOTIDE SEQUENCE [LARGE SCALE GENOMIC DNA]</scope>
    <source>
        <strain evidence="9 10">DSM 19612</strain>
    </source>
</reference>
<evidence type="ECO:0000256" key="6">
    <source>
        <dbReference type="ARBA" id="ARBA00023210"/>
    </source>
</evidence>
<dbReference type="AlphaFoldDB" id="A0A841PXF7"/>
<sequence>MEYIIGAILLLITLITIGLILRKKVYDRVDKLEEWKLEVMNKDVTNQLSKVKELNLSGETQTRFEKWRTEWDHIVTRKMPDIEEDLLDAEEAADRYRFRSAKKILNEVSRTIEIIEVSIEKMFEEVDALIISKEDSSKEIEFIRPRVKETRKYLLQNRYQFGKAEVVFDVELDEIEDQLSHFEDLTNKGNYLEAQHLVQDANARLQILNHKIKVLPLLYRTCKTDLPEQLDELISGLKEMKDNGHQIHHFGFEKEIHKHHEQLLILIEMLHQGEIDGVENTIIEIEERIQEIFHQLEEEALAKTYTEKHVHVMYRSLEEIEKDLEKTKSDVKILQESYHFKDEDQETQLNLENGLKQLKLQSEKMERELDEEKKNYSHIRSELEGWIIQWENLHQQHVEFQNKIKSLRQDELQAKEKINNLVRELAHVRRRLQKSNLPGVPEYIYNAISEVAAMIDNMNVKLDQHPLKIDEINYALTKAEKNTVTAVEQTDYLFEQAYLAEYVIQYANRYRSQYPMLAAQLSEAENAFRNWDYELALEHAGNGLEEIEPGAVKRLEEIMRQQVGLKR</sequence>
<dbReference type="RefSeq" id="WP_174494329.1">
    <property type="nucleotide sequence ID" value="NZ_CADDWK010000001.1"/>
</dbReference>
<keyword evidence="7 8" id="KW-0131">Cell cycle</keyword>
<dbReference type="GO" id="GO:0005886">
    <property type="term" value="C:plasma membrane"/>
    <property type="evidence" value="ECO:0007669"/>
    <property type="project" value="UniProtKB-SubCell"/>
</dbReference>
<gene>
    <name evidence="8" type="primary">ezrA</name>
    <name evidence="9" type="ORF">HNQ94_000547</name>
</gene>
<dbReference type="GO" id="GO:0005940">
    <property type="term" value="C:septin ring"/>
    <property type="evidence" value="ECO:0007669"/>
    <property type="project" value="InterPro"/>
</dbReference>
<feature type="topological domain" description="Cytoplasmic" evidence="8">
    <location>
        <begin position="22"/>
        <end position="567"/>
    </location>
</feature>
<accession>A0A841PXF7</accession>
<evidence type="ECO:0000256" key="4">
    <source>
        <dbReference type="ARBA" id="ARBA00023054"/>
    </source>
</evidence>
<evidence type="ECO:0000313" key="10">
    <source>
        <dbReference type="Proteomes" id="UP000581688"/>
    </source>
</evidence>
<dbReference type="EMBL" id="JACHGH010000001">
    <property type="protein sequence ID" value="MBB6452126.1"/>
    <property type="molecule type" value="Genomic_DNA"/>
</dbReference>
<dbReference type="GO" id="GO:0000917">
    <property type="term" value="P:division septum assembly"/>
    <property type="evidence" value="ECO:0007669"/>
    <property type="project" value="UniProtKB-KW"/>
</dbReference>
<keyword evidence="4 8" id="KW-0175">Coiled coil</keyword>
<keyword evidence="5 8" id="KW-0472">Membrane</keyword>
<evidence type="ECO:0000256" key="7">
    <source>
        <dbReference type="ARBA" id="ARBA00023306"/>
    </source>
</evidence>
<organism evidence="9 10">
    <name type="scientific">Salirhabdus euzebyi</name>
    <dbReference type="NCBI Taxonomy" id="394506"/>
    <lineage>
        <taxon>Bacteria</taxon>
        <taxon>Bacillati</taxon>
        <taxon>Bacillota</taxon>
        <taxon>Bacilli</taxon>
        <taxon>Bacillales</taxon>
        <taxon>Bacillaceae</taxon>
        <taxon>Salirhabdus</taxon>
    </lineage>
</organism>
<evidence type="ECO:0000256" key="8">
    <source>
        <dbReference type="HAMAP-Rule" id="MF_00728"/>
    </source>
</evidence>
<protein>
    <recommendedName>
        <fullName evidence="8">Septation ring formation regulator EzrA</fullName>
    </recommendedName>
</protein>
<keyword evidence="3 8" id="KW-1133">Transmembrane helix</keyword>
<dbReference type="Proteomes" id="UP000581688">
    <property type="component" value="Unassembled WGS sequence"/>
</dbReference>
<comment type="caution">
    <text evidence="9">The sequence shown here is derived from an EMBL/GenBank/DDBJ whole genome shotgun (WGS) entry which is preliminary data.</text>
</comment>
<dbReference type="Pfam" id="PF06160">
    <property type="entry name" value="EzrA"/>
    <property type="match status" value="1"/>
</dbReference>
<evidence type="ECO:0000256" key="3">
    <source>
        <dbReference type="ARBA" id="ARBA00022989"/>
    </source>
</evidence>
<evidence type="ECO:0000256" key="2">
    <source>
        <dbReference type="ARBA" id="ARBA00022692"/>
    </source>
</evidence>
<dbReference type="GO" id="GO:0000921">
    <property type="term" value="P:septin ring assembly"/>
    <property type="evidence" value="ECO:0007669"/>
    <property type="project" value="InterPro"/>
</dbReference>
<keyword evidence="10" id="KW-1185">Reference proteome</keyword>
<feature type="coiled-coil region" evidence="8">
    <location>
        <begin position="317"/>
        <end position="431"/>
    </location>
</feature>
<comment type="similarity">
    <text evidence="8">Belongs to the EzrA family.</text>
</comment>
<evidence type="ECO:0000256" key="1">
    <source>
        <dbReference type="ARBA" id="ARBA00022618"/>
    </source>
</evidence>
<dbReference type="NCBIfam" id="NF003413">
    <property type="entry name" value="PRK04778.1-7"/>
    <property type="match status" value="1"/>
</dbReference>
<feature type="topological domain" description="Extracellular" evidence="8">
    <location>
        <begin position="1"/>
        <end position="2"/>
    </location>
</feature>
<keyword evidence="8" id="KW-1003">Cell membrane</keyword>
<keyword evidence="1 8" id="KW-0132">Cell division</keyword>
<comment type="subcellular location">
    <subcellularLocation>
        <location evidence="8">Cell membrane</location>
        <topology evidence="8">Single-pass membrane protein</topology>
    </subcellularLocation>
    <text evidence="8">Colocalized with FtsZ to the nascent septal site.</text>
</comment>
<comment type="function">
    <text evidence="8">Negative regulator of FtsZ ring formation; modulates the frequency and position of FtsZ ring formation. Inhibits FtsZ ring formation at polar sites. Interacts either with FtsZ or with one of its binding partners to promote depolymerization.</text>
</comment>
<dbReference type="HAMAP" id="MF_00728">
    <property type="entry name" value="EzrA"/>
    <property type="match status" value="1"/>
</dbReference>
<evidence type="ECO:0000256" key="5">
    <source>
        <dbReference type="ARBA" id="ARBA00023136"/>
    </source>
</evidence>